<protein>
    <recommendedName>
        <fullName evidence="5">5'-deoxynucleotidase</fullName>
        <ecNumber evidence="5">3.1.3.89</ecNumber>
    </recommendedName>
</protein>
<dbReference type="GO" id="GO:0046872">
    <property type="term" value="F:metal ion binding"/>
    <property type="evidence" value="ECO:0007669"/>
    <property type="project" value="UniProtKB-KW"/>
</dbReference>
<keyword evidence="7 9" id="KW-0378">Hydrolase</keyword>
<dbReference type="Gene3D" id="1.10.3210.10">
    <property type="entry name" value="Hypothetical protein af1432"/>
    <property type="match status" value="1"/>
</dbReference>
<dbReference type="EMBL" id="LBPX01000026">
    <property type="protein sequence ID" value="KKP66916.1"/>
    <property type="molecule type" value="Genomic_DNA"/>
</dbReference>
<evidence type="ECO:0000256" key="1">
    <source>
        <dbReference type="ARBA" id="ARBA00001638"/>
    </source>
</evidence>
<dbReference type="InterPro" id="IPR006674">
    <property type="entry name" value="HD_domain"/>
</dbReference>
<name>A0A0G0BT46_9BACT</name>
<gene>
    <name evidence="9" type="ORF">UR63_C0026G0009</name>
</gene>
<dbReference type="GO" id="GO:0002953">
    <property type="term" value="F:5'-deoxynucleotidase activity"/>
    <property type="evidence" value="ECO:0007669"/>
    <property type="project" value="UniProtKB-EC"/>
</dbReference>
<evidence type="ECO:0000256" key="4">
    <source>
        <dbReference type="ARBA" id="ARBA00011738"/>
    </source>
</evidence>
<dbReference type="SUPFAM" id="SSF109604">
    <property type="entry name" value="HD-domain/PDEase-like"/>
    <property type="match status" value="1"/>
</dbReference>
<feature type="domain" description="HD/PDEase" evidence="8">
    <location>
        <begin position="28"/>
        <end position="145"/>
    </location>
</feature>
<evidence type="ECO:0000256" key="3">
    <source>
        <dbReference type="ARBA" id="ARBA00001941"/>
    </source>
</evidence>
<dbReference type="EC" id="3.1.3.89" evidence="5"/>
<evidence type="ECO:0000313" key="10">
    <source>
        <dbReference type="Proteomes" id="UP000034127"/>
    </source>
</evidence>
<organism evidence="9 10">
    <name type="scientific">Candidatus Roizmanbacteria bacterium GW2011_GWC2_35_12</name>
    <dbReference type="NCBI Taxonomy" id="1618485"/>
    <lineage>
        <taxon>Bacteria</taxon>
        <taxon>Candidatus Roizmaniibacteriota</taxon>
    </lineage>
</organism>
<dbReference type="InterPro" id="IPR003607">
    <property type="entry name" value="HD/PDEase_dom"/>
</dbReference>
<evidence type="ECO:0000256" key="5">
    <source>
        <dbReference type="ARBA" id="ARBA00012964"/>
    </source>
</evidence>
<dbReference type="PANTHER" id="PTHR11845">
    <property type="entry name" value="5'-DEOXYNUCLEOTIDASE HDDC2"/>
    <property type="match status" value="1"/>
</dbReference>
<keyword evidence="6" id="KW-0479">Metal-binding</keyword>
<evidence type="ECO:0000256" key="7">
    <source>
        <dbReference type="ARBA" id="ARBA00022801"/>
    </source>
</evidence>
<comment type="catalytic activity">
    <reaction evidence="1">
        <text>a 2'-deoxyribonucleoside 5'-phosphate + H2O = a 2'-deoxyribonucleoside + phosphate</text>
        <dbReference type="Rhea" id="RHEA:36167"/>
        <dbReference type="ChEBI" id="CHEBI:15377"/>
        <dbReference type="ChEBI" id="CHEBI:18274"/>
        <dbReference type="ChEBI" id="CHEBI:43474"/>
        <dbReference type="ChEBI" id="CHEBI:65317"/>
        <dbReference type="EC" id="3.1.3.89"/>
    </reaction>
</comment>
<dbReference type="AlphaFoldDB" id="A0A0G0BT46"/>
<dbReference type="PANTHER" id="PTHR11845:SF13">
    <property type="entry name" value="5'-DEOXYNUCLEOTIDASE HDDC2"/>
    <property type="match status" value="1"/>
</dbReference>
<comment type="cofactor">
    <cofactor evidence="3">
        <name>Co(2+)</name>
        <dbReference type="ChEBI" id="CHEBI:48828"/>
    </cofactor>
</comment>
<dbReference type="InterPro" id="IPR039356">
    <property type="entry name" value="YfbR/HDDC2"/>
</dbReference>
<accession>A0A0G0BT46</accession>
<dbReference type="SMART" id="SM00471">
    <property type="entry name" value="HDc"/>
    <property type="match status" value="1"/>
</dbReference>
<evidence type="ECO:0000256" key="6">
    <source>
        <dbReference type="ARBA" id="ARBA00022723"/>
    </source>
</evidence>
<evidence type="ECO:0000259" key="8">
    <source>
        <dbReference type="SMART" id="SM00471"/>
    </source>
</evidence>
<reference evidence="9 10" key="1">
    <citation type="journal article" date="2015" name="Nature">
        <title>rRNA introns, odd ribosomes, and small enigmatic genomes across a large radiation of phyla.</title>
        <authorList>
            <person name="Brown C.T."/>
            <person name="Hug L.A."/>
            <person name="Thomas B.C."/>
            <person name="Sharon I."/>
            <person name="Castelle C.J."/>
            <person name="Singh A."/>
            <person name="Wilkins M.J."/>
            <person name="Williams K.H."/>
            <person name="Banfield J.F."/>
        </authorList>
    </citation>
    <scope>NUCLEOTIDE SEQUENCE [LARGE SCALE GENOMIC DNA]</scope>
</reference>
<sequence length="178" mass="20703">MNILNLAFQVGISKKLKRSGWVEKNIKNPESVAEHAFRTIVLAMVLASSLNVDQAKLIKMAIIHDLGEISTGDLIVQRGKNLDLEARKKKEKIEKEAIKSILWEYEEEYYKLFNEMIERKTKEAIVFWEIDKLEMVIQAYEYQKEQKVDLSEFFITAESVIKNPLLKEALDDLKKKIS</sequence>
<evidence type="ECO:0000256" key="2">
    <source>
        <dbReference type="ARBA" id="ARBA00001936"/>
    </source>
</evidence>
<comment type="subunit">
    <text evidence="4">Homodimer.</text>
</comment>
<evidence type="ECO:0000313" key="9">
    <source>
        <dbReference type="EMBL" id="KKP66916.1"/>
    </source>
</evidence>
<comment type="cofactor">
    <cofactor evidence="2">
        <name>Mn(2+)</name>
        <dbReference type="ChEBI" id="CHEBI:29035"/>
    </cofactor>
</comment>
<dbReference type="GO" id="GO:0005737">
    <property type="term" value="C:cytoplasm"/>
    <property type="evidence" value="ECO:0007669"/>
    <property type="project" value="TreeGrafter"/>
</dbReference>
<dbReference type="Proteomes" id="UP000034127">
    <property type="component" value="Unassembled WGS sequence"/>
</dbReference>
<dbReference type="Pfam" id="PF13023">
    <property type="entry name" value="HD_3"/>
    <property type="match status" value="1"/>
</dbReference>
<proteinExistence type="predicted"/>
<comment type="caution">
    <text evidence="9">The sequence shown here is derived from an EMBL/GenBank/DDBJ whole genome shotgun (WGS) entry which is preliminary data.</text>
</comment>